<keyword evidence="4" id="KW-0456">Lyase</keyword>
<dbReference type="InterPro" id="IPR006913">
    <property type="entry name" value="CENP-V/GFA"/>
</dbReference>
<dbReference type="GO" id="GO:0016846">
    <property type="term" value="F:carbon-sulfur lyase activity"/>
    <property type="evidence" value="ECO:0007669"/>
    <property type="project" value="InterPro"/>
</dbReference>
<comment type="caution">
    <text evidence="6">The sequence shown here is derived from an EMBL/GenBank/DDBJ whole genome shotgun (WGS) entry which is preliminary data.</text>
</comment>
<dbReference type="AlphaFoldDB" id="D4XNY1"/>
<evidence type="ECO:0000259" key="5">
    <source>
        <dbReference type="PROSITE" id="PS51891"/>
    </source>
</evidence>
<evidence type="ECO:0000256" key="3">
    <source>
        <dbReference type="ARBA" id="ARBA00022833"/>
    </source>
</evidence>
<organism evidence="6 7">
    <name type="scientific">Acinetobacter haemolyticus ATCC 19194</name>
    <dbReference type="NCBI Taxonomy" id="707232"/>
    <lineage>
        <taxon>Bacteria</taxon>
        <taxon>Pseudomonadati</taxon>
        <taxon>Pseudomonadota</taxon>
        <taxon>Gammaproteobacteria</taxon>
        <taxon>Moraxellales</taxon>
        <taxon>Moraxellaceae</taxon>
        <taxon>Acinetobacter</taxon>
    </lineage>
</organism>
<feature type="domain" description="CENP-V/GFA" evidence="5">
    <location>
        <begin position="15"/>
        <end position="132"/>
    </location>
</feature>
<evidence type="ECO:0000313" key="6">
    <source>
        <dbReference type="EMBL" id="EFF83096.1"/>
    </source>
</evidence>
<sequence length="158" mass="18142">MRIKKMTLMNQNKLFTGACLCGEVGFEFHLEKIKMIYHCFCSLCRKQSGAGVNAATFVQASSFHWRYGQQLIQTFSKKTGFTNCFCRQCGSPVPNALAHNPNIVWIPLGLIQEDFVPEQVLNFCMKSKASWTTSDVPFVLFDELPNRMELQHYFELNQ</sequence>
<dbReference type="PANTHER" id="PTHR33337:SF40">
    <property type="entry name" value="CENP-V_GFA DOMAIN-CONTAINING PROTEIN-RELATED"/>
    <property type="match status" value="1"/>
</dbReference>
<evidence type="ECO:0000256" key="2">
    <source>
        <dbReference type="ARBA" id="ARBA00022723"/>
    </source>
</evidence>
<dbReference type="EMBL" id="ADMT01000133">
    <property type="protein sequence ID" value="EFF83096.1"/>
    <property type="molecule type" value="Genomic_DNA"/>
</dbReference>
<gene>
    <name evidence="6" type="ORF">HMP0015_1423</name>
</gene>
<dbReference type="Gene3D" id="3.90.1590.10">
    <property type="entry name" value="glutathione-dependent formaldehyde- activating enzyme (gfa)"/>
    <property type="match status" value="1"/>
</dbReference>
<keyword evidence="3" id="KW-0862">Zinc</keyword>
<dbReference type="PROSITE" id="PS51891">
    <property type="entry name" value="CENP_V_GFA"/>
    <property type="match status" value="1"/>
</dbReference>
<protein>
    <submittedName>
        <fullName evidence="6">S-(Hydroxymethyl)glutathione synthase</fullName>
    </submittedName>
</protein>
<dbReference type="SUPFAM" id="SSF51316">
    <property type="entry name" value="Mss4-like"/>
    <property type="match status" value="1"/>
</dbReference>
<comment type="similarity">
    <text evidence="1">Belongs to the Gfa family.</text>
</comment>
<evidence type="ECO:0000313" key="7">
    <source>
        <dbReference type="Proteomes" id="UP000003085"/>
    </source>
</evidence>
<dbReference type="PANTHER" id="PTHR33337">
    <property type="entry name" value="GFA DOMAIN-CONTAINING PROTEIN"/>
    <property type="match status" value="1"/>
</dbReference>
<dbReference type="HOGENOM" id="CLU_055491_4_2_6"/>
<dbReference type="GO" id="GO:0046872">
    <property type="term" value="F:metal ion binding"/>
    <property type="evidence" value="ECO:0007669"/>
    <property type="project" value="UniProtKB-KW"/>
</dbReference>
<accession>D4XNY1</accession>
<dbReference type="InterPro" id="IPR011057">
    <property type="entry name" value="Mss4-like_sf"/>
</dbReference>
<keyword evidence="2" id="KW-0479">Metal-binding</keyword>
<dbReference type="Pfam" id="PF04828">
    <property type="entry name" value="GFA"/>
    <property type="match status" value="1"/>
</dbReference>
<name>D4XNY1_ACIHA</name>
<proteinExistence type="inferred from homology"/>
<evidence type="ECO:0000256" key="4">
    <source>
        <dbReference type="ARBA" id="ARBA00023239"/>
    </source>
</evidence>
<dbReference type="Proteomes" id="UP000003085">
    <property type="component" value="Unassembled WGS sequence"/>
</dbReference>
<evidence type="ECO:0000256" key="1">
    <source>
        <dbReference type="ARBA" id="ARBA00005495"/>
    </source>
</evidence>
<reference evidence="7" key="1">
    <citation type="submission" date="2010-03" db="EMBL/GenBank/DDBJ databases">
        <title>Complete sequence of Mobiluncus curtisii ATCC 43063.</title>
        <authorList>
            <person name="Muzny D."/>
            <person name="Qin X."/>
            <person name="Deng J."/>
            <person name="Jiang H."/>
            <person name="Liu Y."/>
            <person name="Qu J."/>
            <person name="Song X.-Z."/>
            <person name="Zhang L."/>
            <person name="Thornton R."/>
            <person name="Coyle M."/>
            <person name="Francisco L."/>
            <person name="Jackson L."/>
            <person name="Javaid M."/>
            <person name="Korchina V."/>
            <person name="Kovar C."/>
            <person name="Mata R."/>
            <person name="Mathew T."/>
            <person name="Ngo R."/>
            <person name="Nguyen L."/>
            <person name="Nguyen N."/>
            <person name="Okwuonu G."/>
            <person name="Ongeri F."/>
            <person name="Pham C."/>
            <person name="Simmons D."/>
            <person name="Wilczek-Boney K."/>
            <person name="Hale W."/>
            <person name="Jakkamsetti A."/>
            <person name="Pham P."/>
            <person name="Ruth R."/>
            <person name="San Lucas F."/>
            <person name="Warren J."/>
            <person name="Zhang J."/>
            <person name="Zhao Z."/>
            <person name="Zhou C."/>
            <person name="Zhu D."/>
            <person name="Lee S."/>
            <person name="Bess C."/>
            <person name="Blankenburg K."/>
            <person name="Forbes L."/>
            <person name="Fu Q."/>
            <person name="Gubbala S."/>
            <person name="Hirani K."/>
            <person name="Jayaseelan J.C."/>
            <person name="Lara F."/>
            <person name="Munidasa M."/>
            <person name="Palculict T."/>
            <person name="Patil S."/>
            <person name="Pu L.-L."/>
            <person name="Saada N."/>
            <person name="Tang L."/>
            <person name="Weissenberger G."/>
            <person name="Zhu Y."/>
            <person name="Hemphill L."/>
            <person name="Shang Y."/>
            <person name="Youmans B."/>
            <person name="Ayvaz T."/>
            <person name="Ross M."/>
            <person name="Santibanez J."/>
            <person name="Aqrawi P."/>
            <person name="Gross S."/>
            <person name="Joshi V."/>
            <person name="Fowler G."/>
            <person name="Nazareth L."/>
            <person name="Reid J."/>
            <person name="Worley K."/>
            <person name="Petrosino J."/>
            <person name="Highlander S."/>
            <person name="Gibbs R."/>
            <person name="Gibbs R."/>
        </authorList>
    </citation>
    <scope>NUCLEOTIDE SEQUENCE [LARGE SCALE GENOMIC DNA]</scope>
    <source>
        <strain evidence="7">ATCC 19194</strain>
    </source>
</reference>